<gene>
    <name evidence="2" type="ORF">BACOVA_03583</name>
</gene>
<reference evidence="3" key="2">
    <citation type="submission" date="2007-04" db="EMBL/GenBank/DDBJ databases">
        <title>Draft genome sequence of Bacteroides ovatus (ATCC 8483).</title>
        <authorList>
            <person name="Sudarsanam P."/>
            <person name="Ley R."/>
            <person name="Guruge J."/>
            <person name="Turnbaugh P.J."/>
            <person name="Mahowald M."/>
            <person name="Liep D."/>
            <person name="Gordon J."/>
        </authorList>
    </citation>
    <scope>NUCLEOTIDE SEQUENCE [LARGE SCALE GENOMIC DNA]</scope>
    <source>
        <strain evidence="3">ATCC 8483 / DSM 1896 / JCM 5824 / BCRC 10623 / CCUG 4943 / NCTC 11153</strain>
    </source>
</reference>
<keyword evidence="1" id="KW-1133">Transmembrane helix</keyword>
<protein>
    <submittedName>
        <fullName evidence="2">Uncharacterized protein</fullName>
    </submittedName>
</protein>
<reference evidence="2 3" key="1">
    <citation type="submission" date="2007-03" db="EMBL/GenBank/DDBJ databases">
        <authorList>
            <person name="Fulton L."/>
            <person name="Clifton S."/>
            <person name="Fulton B."/>
            <person name="Xu J."/>
            <person name="Minx P."/>
            <person name="Pepin K.H."/>
            <person name="Johnson M."/>
            <person name="Thiruvilangam P."/>
            <person name="Bhonagiri V."/>
            <person name="Nash W.E."/>
            <person name="Mardis E.R."/>
            <person name="Wilson R.K."/>
        </authorList>
    </citation>
    <scope>NUCLEOTIDE SEQUENCE [LARGE SCALE GENOMIC DNA]</scope>
    <source>
        <strain evidence="3">ATCC 8483 / DSM 1896 / JCM 5824 / BCRC 10623 / CCUG 4943 / NCTC 11153</strain>
    </source>
</reference>
<accession>A0AAN3A6U3</accession>
<comment type="caution">
    <text evidence="2">The sequence shown here is derived from an EMBL/GenBank/DDBJ whole genome shotgun (WGS) entry which is preliminary data.</text>
</comment>
<evidence type="ECO:0000256" key="1">
    <source>
        <dbReference type="SAM" id="Phobius"/>
    </source>
</evidence>
<dbReference type="AlphaFoldDB" id="A0AAN3A6U3"/>
<keyword evidence="1" id="KW-0472">Membrane</keyword>
<evidence type="ECO:0000313" key="3">
    <source>
        <dbReference type="Proteomes" id="UP000005475"/>
    </source>
</evidence>
<dbReference type="EMBL" id="AAXF02000051">
    <property type="protein sequence ID" value="EDO10948.1"/>
    <property type="molecule type" value="Genomic_DNA"/>
</dbReference>
<proteinExistence type="predicted"/>
<sequence>MCRAKIDKTGLKRKYKTVIEHKMHAFAYLIHLSILYQAQLLPYKERRYLVLLF</sequence>
<feature type="transmembrane region" description="Helical" evidence="1">
    <location>
        <begin position="21"/>
        <end position="38"/>
    </location>
</feature>
<organism evidence="2 3">
    <name type="scientific">Bacteroides ovatus (strain ATCC 8483 / DSM 1896 / JCM 5824 / BCRC 10623 / CCUG 4943 / NCTC 11153)</name>
    <dbReference type="NCBI Taxonomy" id="411476"/>
    <lineage>
        <taxon>Bacteria</taxon>
        <taxon>Pseudomonadati</taxon>
        <taxon>Bacteroidota</taxon>
        <taxon>Bacteroidia</taxon>
        <taxon>Bacteroidales</taxon>
        <taxon>Bacteroidaceae</taxon>
        <taxon>Bacteroides</taxon>
    </lineage>
</organism>
<dbReference type="Proteomes" id="UP000005475">
    <property type="component" value="Unassembled WGS sequence"/>
</dbReference>
<keyword evidence="1" id="KW-0812">Transmembrane</keyword>
<evidence type="ECO:0000313" key="2">
    <source>
        <dbReference type="EMBL" id="EDO10948.1"/>
    </source>
</evidence>
<name>A0AAN3A6U3_BACO1</name>